<protein>
    <recommendedName>
        <fullName evidence="4">Lipoprotein</fullName>
    </recommendedName>
</protein>
<dbReference type="Proteomes" id="UP000006852">
    <property type="component" value="Chromosome"/>
</dbReference>
<evidence type="ECO:0000313" key="3">
    <source>
        <dbReference type="Proteomes" id="UP000006852"/>
    </source>
</evidence>
<feature type="signal peptide" evidence="1">
    <location>
        <begin position="1"/>
        <end position="21"/>
    </location>
</feature>
<dbReference type="KEGG" id="tsu:Tresu_1462"/>
<feature type="chain" id="PRO_5003282848" description="Lipoprotein" evidence="1">
    <location>
        <begin position="22"/>
        <end position="216"/>
    </location>
</feature>
<dbReference type="STRING" id="869209.Tresu_1462"/>
<evidence type="ECO:0008006" key="4">
    <source>
        <dbReference type="Google" id="ProtNLM"/>
    </source>
</evidence>
<gene>
    <name evidence="2" type="ordered locus">Tresu_1462</name>
</gene>
<sequence>MKKLGCLAFAAMLGLMVVGCASSPEKYAAKARAAALEALKPVMTDPEKKPDWVNSVPITNKQFAFVGVSNKFAIESEARSNAQSDGRNQLVKYYGTLISDRGRTATASYGITSDVFDPQIASQELEEFMAEGLAKGLPAKEFYTETYVTTSSKYAYKVYVLMIIDKAEADKALKEYCNQKAAEYQKQADAEKDAEKRKQLEKVSEFFGGSLPSSMF</sequence>
<dbReference type="AlphaFoldDB" id="F2NS63"/>
<dbReference type="RefSeq" id="WP_013701646.1">
    <property type="nucleotide sequence ID" value="NC_015385.1"/>
</dbReference>
<dbReference type="HOGENOM" id="CLU_1277155_0_0_12"/>
<dbReference type="GeneID" id="302998621"/>
<reference evidence="2 3" key="1">
    <citation type="journal article" date="2011" name="Stand. Genomic Sci.">
        <title>Complete genome sequence of Treponema succinifaciens type strain (6091).</title>
        <authorList>
            <person name="Han C."/>
            <person name="Gronow S."/>
            <person name="Teshima H."/>
            <person name="Lapidus A."/>
            <person name="Nolan M."/>
            <person name="Lucas S."/>
            <person name="Hammon N."/>
            <person name="Deshpande S."/>
            <person name="Cheng J.F."/>
            <person name="Zeytun A."/>
            <person name="Tapia R."/>
            <person name="Goodwin L."/>
            <person name="Pitluck S."/>
            <person name="Liolios K."/>
            <person name="Pagani I."/>
            <person name="Ivanova N."/>
            <person name="Mavromatis K."/>
            <person name="Mikhailova N."/>
            <person name="Huntemann M."/>
            <person name="Pati A."/>
            <person name="Chen A."/>
            <person name="Palaniappan K."/>
            <person name="Land M."/>
            <person name="Hauser L."/>
            <person name="Brambilla E.M."/>
            <person name="Rohde M."/>
            <person name="Goker M."/>
            <person name="Woyke T."/>
            <person name="Bristow J."/>
            <person name="Eisen J.A."/>
            <person name="Markowitz V."/>
            <person name="Hugenholtz P."/>
            <person name="Kyrpides N.C."/>
            <person name="Klenk H.P."/>
            <person name="Detter J.C."/>
        </authorList>
    </citation>
    <scope>NUCLEOTIDE SEQUENCE [LARGE SCALE GENOMIC DNA]</scope>
    <source>
        <strain evidence="3">ATCC 33096 / DSM 2489 / 6091</strain>
    </source>
</reference>
<organism evidence="2 3">
    <name type="scientific">Treponema succinifaciens (strain ATCC 33096 / DSM 2489 / 6091)</name>
    <dbReference type="NCBI Taxonomy" id="869209"/>
    <lineage>
        <taxon>Bacteria</taxon>
        <taxon>Pseudomonadati</taxon>
        <taxon>Spirochaetota</taxon>
        <taxon>Spirochaetia</taxon>
        <taxon>Spirochaetales</taxon>
        <taxon>Treponemataceae</taxon>
        <taxon>Treponema</taxon>
    </lineage>
</organism>
<dbReference type="PROSITE" id="PS51257">
    <property type="entry name" value="PROKAR_LIPOPROTEIN"/>
    <property type="match status" value="1"/>
</dbReference>
<evidence type="ECO:0000256" key="1">
    <source>
        <dbReference type="SAM" id="SignalP"/>
    </source>
</evidence>
<name>F2NS63_TRES6</name>
<keyword evidence="1" id="KW-0732">Signal</keyword>
<dbReference type="EMBL" id="CP002631">
    <property type="protein sequence ID" value="AEB14364.1"/>
    <property type="molecule type" value="Genomic_DNA"/>
</dbReference>
<evidence type="ECO:0000313" key="2">
    <source>
        <dbReference type="EMBL" id="AEB14364.1"/>
    </source>
</evidence>
<accession>F2NS63</accession>
<proteinExistence type="predicted"/>
<keyword evidence="3" id="KW-1185">Reference proteome</keyword>
<reference evidence="3" key="2">
    <citation type="submission" date="2011-04" db="EMBL/GenBank/DDBJ databases">
        <title>The complete genome of chromosome of Treponema succinifaciens DSM 2489.</title>
        <authorList>
            <person name="Lucas S."/>
            <person name="Copeland A."/>
            <person name="Lapidus A."/>
            <person name="Bruce D."/>
            <person name="Goodwin L."/>
            <person name="Pitluck S."/>
            <person name="Peters L."/>
            <person name="Kyrpides N."/>
            <person name="Mavromatis K."/>
            <person name="Ivanova N."/>
            <person name="Ovchinnikova G."/>
            <person name="Teshima H."/>
            <person name="Detter J.C."/>
            <person name="Tapia R."/>
            <person name="Han C."/>
            <person name="Land M."/>
            <person name="Hauser L."/>
            <person name="Markowitz V."/>
            <person name="Cheng J.-F."/>
            <person name="Hugenholtz P."/>
            <person name="Woyke T."/>
            <person name="Wu D."/>
            <person name="Gronow S."/>
            <person name="Wellnitz S."/>
            <person name="Brambilla E."/>
            <person name="Klenk H.-P."/>
            <person name="Eisen J.A."/>
        </authorList>
    </citation>
    <scope>NUCLEOTIDE SEQUENCE [LARGE SCALE GENOMIC DNA]</scope>
    <source>
        <strain evidence="3">ATCC 33096 / DSM 2489 / 6091</strain>
    </source>
</reference>